<dbReference type="RefSeq" id="WP_332288570.1">
    <property type="nucleotide sequence ID" value="NZ_JAZIBG010000019.1"/>
</dbReference>
<gene>
    <name evidence="2" type="ORF">V4F39_06870</name>
</gene>
<evidence type="ECO:0000256" key="1">
    <source>
        <dbReference type="SAM" id="SignalP"/>
    </source>
</evidence>
<comment type="caution">
    <text evidence="2">The sequence shown here is derived from an EMBL/GenBank/DDBJ whole genome shotgun (WGS) entry which is preliminary data.</text>
</comment>
<dbReference type="EMBL" id="JAZIBG010000019">
    <property type="protein sequence ID" value="MEF7613628.1"/>
    <property type="molecule type" value="Genomic_DNA"/>
</dbReference>
<organism evidence="2 3">
    <name type="scientific">Aquincola agrisoli</name>
    <dbReference type="NCBI Taxonomy" id="3119538"/>
    <lineage>
        <taxon>Bacteria</taxon>
        <taxon>Pseudomonadati</taxon>
        <taxon>Pseudomonadota</taxon>
        <taxon>Betaproteobacteria</taxon>
        <taxon>Burkholderiales</taxon>
        <taxon>Sphaerotilaceae</taxon>
        <taxon>Aquincola</taxon>
    </lineage>
</organism>
<dbReference type="Proteomes" id="UP001336250">
    <property type="component" value="Unassembled WGS sequence"/>
</dbReference>
<reference evidence="2 3" key="1">
    <citation type="submission" date="2024-02" db="EMBL/GenBank/DDBJ databases">
        <title>Genome sequence of Aquincola sp. MAHUQ-54.</title>
        <authorList>
            <person name="Huq M.A."/>
        </authorList>
    </citation>
    <scope>NUCLEOTIDE SEQUENCE [LARGE SCALE GENOMIC DNA]</scope>
    <source>
        <strain evidence="2 3">MAHUQ-54</strain>
    </source>
</reference>
<accession>A0AAW9QBA0</accession>
<evidence type="ECO:0000313" key="3">
    <source>
        <dbReference type="Proteomes" id="UP001336250"/>
    </source>
</evidence>
<evidence type="ECO:0000313" key="2">
    <source>
        <dbReference type="EMBL" id="MEF7613628.1"/>
    </source>
</evidence>
<name>A0AAW9QBA0_9BURK</name>
<proteinExistence type="predicted"/>
<sequence>MKLAKVLVCLLVSVTKPALAEGPGWTINVAVKKLVVTADGGVNVSLSPPLSNCTSNAGYGPAFASVYPSHPGIDRIKANLLAAYLTGGIVALYFDDNRCRVTEIIVGGW</sequence>
<keyword evidence="1" id="KW-0732">Signal</keyword>
<feature type="signal peptide" evidence="1">
    <location>
        <begin position="1"/>
        <end position="20"/>
    </location>
</feature>
<protein>
    <submittedName>
        <fullName evidence="2">Uncharacterized protein</fullName>
    </submittedName>
</protein>
<feature type="chain" id="PRO_5043454766" evidence="1">
    <location>
        <begin position="21"/>
        <end position="109"/>
    </location>
</feature>
<dbReference type="AlphaFoldDB" id="A0AAW9QBA0"/>
<keyword evidence="3" id="KW-1185">Reference proteome</keyword>